<evidence type="ECO:0000259" key="7">
    <source>
        <dbReference type="Pfam" id="PF08546"/>
    </source>
</evidence>
<proteinExistence type="inferred from homology"/>
<keyword evidence="9" id="KW-1185">Reference proteome</keyword>
<reference evidence="8 9" key="1">
    <citation type="submission" date="2022-06" db="EMBL/GenBank/DDBJ databases">
        <title>Genomic Encyclopedia of Archaeal and Bacterial Type Strains, Phase II (KMG-II): from individual species to whole genera.</title>
        <authorList>
            <person name="Goeker M."/>
        </authorList>
    </citation>
    <scope>NUCLEOTIDE SEQUENCE [LARGE SCALE GENOMIC DNA]</scope>
    <source>
        <strain evidence="8 9">DSM 44693</strain>
    </source>
</reference>
<comment type="pathway">
    <text evidence="4">Cofactor biosynthesis; (R)-pantothenate biosynthesis; (R)-pantoate from 3-methyl-2-oxobutanoate: step 2/2.</text>
</comment>
<dbReference type="PANTHER" id="PTHR21708">
    <property type="entry name" value="PROBABLE 2-DEHYDROPANTOATE 2-REDUCTASE"/>
    <property type="match status" value="1"/>
</dbReference>
<evidence type="ECO:0000256" key="3">
    <source>
        <dbReference type="ARBA" id="ARBA00023002"/>
    </source>
</evidence>
<sequence length="314" mass="33300">MNGERLADCVDEPGAPSVAIIGAGAIAGIMALWLKRAGHQPPMVCARNAFDAFTVVGDGLGDSSVERCPVRVITTPTAAVMVDWVFITVKAHDTESTKPWLDALLGPNSTVVVLQNGVDHLDRVKQITGSAQIVPSLVFAAAERTAPTMVHLRLGASLTVPNTTAGRSFAELMSGGVHVTTSDDFVTDSWLKLLVNIGASPITALTLRHASVLREPDVELVCARLLTETRSVGNAIGAHLTDVDVDNVMGLYRSYPDEVGSSMLDDRLAGRRLESELLFGVVINTARQHNIDVPVAETLYALTAAAHPPTPDIT</sequence>
<keyword evidence="4" id="KW-0566">Pantothenate biosynthesis</keyword>
<keyword evidence="5" id="KW-1133">Transmembrane helix</keyword>
<dbReference type="Pfam" id="PF02558">
    <property type="entry name" value="ApbA"/>
    <property type="match status" value="1"/>
</dbReference>
<name>A0ABT1HJJ6_9NOCA</name>
<dbReference type="NCBIfam" id="NF005091">
    <property type="entry name" value="PRK06522.2-2"/>
    <property type="match status" value="1"/>
</dbReference>
<organism evidence="8 9">
    <name type="scientific">Williamsia maris</name>
    <dbReference type="NCBI Taxonomy" id="72806"/>
    <lineage>
        <taxon>Bacteria</taxon>
        <taxon>Bacillati</taxon>
        <taxon>Actinomycetota</taxon>
        <taxon>Actinomycetes</taxon>
        <taxon>Mycobacteriales</taxon>
        <taxon>Nocardiaceae</taxon>
        <taxon>Williamsia</taxon>
    </lineage>
</organism>
<comment type="caution">
    <text evidence="8">The sequence shown here is derived from an EMBL/GenBank/DDBJ whole genome shotgun (WGS) entry which is preliminary data.</text>
</comment>
<gene>
    <name evidence="8" type="ORF">LX13_003939</name>
</gene>
<comment type="function">
    <text evidence="4">Catalyzes the NADPH-dependent reduction of ketopantoate into pantoic acid.</text>
</comment>
<evidence type="ECO:0000313" key="9">
    <source>
        <dbReference type="Proteomes" id="UP001206895"/>
    </source>
</evidence>
<dbReference type="InterPro" id="IPR013328">
    <property type="entry name" value="6PGD_dom2"/>
</dbReference>
<comment type="similarity">
    <text evidence="1 4">Belongs to the ketopantoate reductase family.</text>
</comment>
<dbReference type="Gene3D" id="1.10.1040.10">
    <property type="entry name" value="N-(1-d-carboxylethyl)-l-norvaline Dehydrogenase, domain 2"/>
    <property type="match status" value="1"/>
</dbReference>
<accession>A0ABT1HJJ6</accession>
<comment type="catalytic activity">
    <reaction evidence="4">
        <text>(R)-pantoate + NADP(+) = 2-dehydropantoate + NADPH + H(+)</text>
        <dbReference type="Rhea" id="RHEA:16233"/>
        <dbReference type="ChEBI" id="CHEBI:11561"/>
        <dbReference type="ChEBI" id="CHEBI:15378"/>
        <dbReference type="ChEBI" id="CHEBI:15980"/>
        <dbReference type="ChEBI" id="CHEBI:57783"/>
        <dbReference type="ChEBI" id="CHEBI:58349"/>
        <dbReference type="EC" id="1.1.1.169"/>
    </reaction>
</comment>
<dbReference type="InterPro" id="IPR008927">
    <property type="entry name" value="6-PGluconate_DH-like_C_sf"/>
</dbReference>
<dbReference type="NCBIfam" id="TIGR00745">
    <property type="entry name" value="apbA_panE"/>
    <property type="match status" value="1"/>
</dbReference>
<evidence type="ECO:0000259" key="6">
    <source>
        <dbReference type="Pfam" id="PF02558"/>
    </source>
</evidence>
<keyword evidence="5" id="KW-0472">Membrane</keyword>
<dbReference type="EC" id="1.1.1.169" evidence="4"/>
<dbReference type="EMBL" id="JAMTCJ010000004">
    <property type="protein sequence ID" value="MCP2178098.1"/>
    <property type="molecule type" value="Genomic_DNA"/>
</dbReference>
<protein>
    <recommendedName>
        <fullName evidence="4">2-dehydropantoate 2-reductase</fullName>
        <ecNumber evidence="4">1.1.1.169</ecNumber>
    </recommendedName>
    <alternativeName>
        <fullName evidence="4">Ketopantoate reductase</fullName>
    </alternativeName>
</protein>
<dbReference type="InterPro" id="IPR051402">
    <property type="entry name" value="KPR-Related"/>
</dbReference>
<dbReference type="PANTHER" id="PTHR21708:SF26">
    <property type="entry name" value="2-DEHYDROPANTOATE 2-REDUCTASE"/>
    <property type="match status" value="1"/>
</dbReference>
<evidence type="ECO:0000256" key="4">
    <source>
        <dbReference type="RuleBase" id="RU362068"/>
    </source>
</evidence>
<dbReference type="RefSeq" id="WP_253663055.1">
    <property type="nucleotide sequence ID" value="NZ_BAAAJQ010000003.1"/>
</dbReference>
<dbReference type="InterPro" id="IPR036291">
    <property type="entry name" value="NAD(P)-bd_dom_sf"/>
</dbReference>
<evidence type="ECO:0000313" key="8">
    <source>
        <dbReference type="EMBL" id="MCP2178098.1"/>
    </source>
</evidence>
<dbReference type="InterPro" id="IPR013332">
    <property type="entry name" value="KPR_N"/>
</dbReference>
<dbReference type="InterPro" id="IPR013752">
    <property type="entry name" value="KPA_reductase"/>
</dbReference>
<dbReference type="SUPFAM" id="SSF51735">
    <property type="entry name" value="NAD(P)-binding Rossmann-fold domains"/>
    <property type="match status" value="1"/>
</dbReference>
<dbReference type="Proteomes" id="UP001206895">
    <property type="component" value="Unassembled WGS sequence"/>
</dbReference>
<dbReference type="SUPFAM" id="SSF48179">
    <property type="entry name" value="6-phosphogluconate dehydrogenase C-terminal domain-like"/>
    <property type="match status" value="1"/>
</dbReference>
<feature type="transmembrane region" description="Helical" evidence="5">
    <location>
        <begin position="15"/>
        <end position="34"/>
    </location>
</feature>
<evidence type="ECO:0000256" key="2">
    <source>
        <dbReference type="ARBA" id="ARBA00022857"/>
    </source>
</evidence>
<keyword evidence="5" id="KW-0812">Transmembrane</keyword>
<dbReference type="Pfam" id="PF08546">
    <property type="entry name" value="ApbA_C"/>
    <property type="match status" value="1"/>
</dbReference>
<dbReference type="Gene3D" id="3.40.50.720">
    <property type="entry name" value="NAD(P)-binding Rossmann-like Domain"/>
    <property type="match status" value="1"/>
</dbReference>
<evidence type="ECO:0000256" key="5">
    <source>
        <dbReference type="SAM" id="Phobius"/>
    </source>
</evidence>
<keyword evidence="3 4" id="KW-0560">Oxidoreductase</keyword>
<feature type="domain" description="Ketopantoate reductase N-terminal" evidence="6">
    <location>
        <begin position="18"/>
        <end position="160"/>
    </location>
</feature>
<keyword evidence="2 4" id="KW-0521">NADP</keyword>
<feature type="domain" description="Ketopantoate reductase C-terminal" evidence="7">
    <location>
        <begin position="185"/>
        <end position="305"/>
    </location>
</feature>
<dbReference type="InterPro" id="IPR003710">
    <property type="entry name" value="ApbA"/>
</dbReference>
<evidence type="ECO:0000256" key="1">
    <source>
        <dbReference type="ARBA" id="ARBA00007870"/>
    </source>
</evidence>